<evidence type="ECO:0000313" key="2">
    <source>
        <dbReference type="Proteomes" id="UP001254832"/>
    </source>
</evidence>
<dbReference type="Pfam" id="PF13599">
    <property type="entry name" value="Pentapeptide_4"/>
    <property type="match status" value="1"/>
</dbReference>
<comment type="caution">
    <text evidence="1">The sequence shown here is derived from an EMBL/GenBank/DDBJ whole genome shotgun (WGS) entry which is preliminary data.</text>
</comment>
<dbReference type="InterPro" id="IPR052949">
    <property type="entry name" value="PA_immunity-related"/>
</dbReference>
<organism evidence="1 2">
    <name type="scientific">Paenibacillus amylolyticus</name>
    <dbReference type="NCBI Taxonomy" id="1451"/>
    <lineage>
        <taxon>Bacteria</taxon>
        <taxon>Bacillati</taxon>
        <taxon>Bacillota</taxon>
        <taxon>Bacilli</taxon>
        <taxon>Bacillales</taxon>
        <taxon>Paenibacillaceae</taxon>
        <taxon>Paenibacillus</taxon>
    </lineage>
</organism>
<dbReference type="Proteomes" id="UP001254832">
    <property type="component" value="Unassembled WGS sequence"/>
</dbReference>
<accession>A0AAP5H0V1</accession>
<name>A0AAP5H0V1_PAEAM</name>
<reference evidence="1" key="1">
    <citation type="submission" date="2023-07" db="EMBL/GenBank/DDBJ databases">
        <title>Sorghum-associated microbial communities from plants grown in Nebraska, USA.</title>
        <authorList>
            <person name="Schachtman D."/>
        </authorList>
    </citation>
    <scope>NUCLEOTIDE SEQUENCE</scope>
    <source>
        <strain evidence="1">BE80</strain>
    </source>
</reference>
<dbReference type="AlphaFoldDB" id="A0AAP5H0V1"/>
<gene>
    <name evidence="1" type="ORF">J2W91_002199</name>
</gene>
<dbReference type="PANTHER" id="PTHR42999">
    <property type="entry name" value="ANTIBIOTIC RESISTANCE PROTEIN MCBG"/>
    <property type="match status" value="1"/>
</dbReference>
<dbReference type="RefSeq" id="WP_310139219.1">
    <property type="nucleotide sequence ID" value="NZ_JAVDTR010000005.1"/>
</dbReference>
<dbReference type="Gene3D" id="2.160.20.80">
    <property type="entry name" value="E3 ubiquitin-protein ligase SopA"/>
    <property type="match status" value="1"/>
</dbReference>
<dbReference type="InterPro" id="IPR001646">
    <property type="entry name" value="5peptide_repeat"/>
</dbReference>
<dbReference type="EMBL" id="JAVDTR010000005">
    <property type="protein sequence ID" value="MDR6723737.1"/>
    <property type="molecule type" value="Genomic_DNA"/>
</dbReference>
<protein>
    <submittedName>
        <fullName evidence="1">Uncharacterized protein YjbI with pentapeptide repeats</fullName>
    </submittedName>
</protein>
<dbReference type="PANTHER" id="PTHR42999:SF1">
    <property type="entry name" value="PENTAPEPTIDE REPEAT-CONTAINING PROTEIN"/>
    <property type="match status" value="1"/>
</dbReference>
<evidence type="ECO:0000313" key="1">
    <source>
        <dbReference type="EMBL" id="MDR6723737.1"/>
    </source>
</evidence>
<dbReference type="SUPFAM" id="SSF141571">
    <property type="entry name" value="Pentapeptide repeat-like"/>
    <property type="match status" value="1"/>
</dbReference>
<sequence>MTRESRPTVTNEFKLALPKLPRQLEAVPVETLQLHDEQTIEQGLYENGSLSGCEANKVLMEKVHFKHVVFEDMALPGVEITDAIFEHCDLSNANWSEAIIHRATFLHCKMVGLDLLGSTLRNVRFSECLAEYATLRFANLKQVEIERSSFAHADFYSATLSKTRLEQSNIDKAQFSSTPLNGIDISTCEFHNLGVTMEDLQGCIISAPQAILFTKIFGLVVKEE</sequence>
<proteinExistence type="predicted"/>